<dbReference type="Pfam" id="PF06271">
    <property type="entry name" value="RDD"/>
    <property type="match status" value="1"/>
</dbReference>
<feature type="transmembrane region" description="Helical" evidence="6">
    <location>
        <begin position="65"/>
        <end position="83"/>
    </location>
</feature>
<evidence type="ECO:0000259" key="7">
    <source>
        <dbReference type="Pfam" id="PF06271"/>
    </source>
</evidence>
<comment type="subcellular location">
    <subcellularLocation>
        <location evidence="1">Cell membrane</location>
        <topology evidence="1">Multi-pass membrane protein</topology>
    </subcellularLocation>
</comment>
<dbReference type="InterPro" id="IPR010432">
    <property type="entry name" value="RDD"/>
</dbReference>
<reference evidence="8 9" key="1">
    <citation type="submission" date="2021-01" db="EMBL/GenBank/DDBJ databases">
        <title>Draft Genome Sequence and Polyhydroxyalkanoate Biosynthetic Potential of Jeongeupia naejangsanensis Type Strain DSM 24253.</title>
        <authorList>
            <person name="Turrini P."/>
            <person name="Artuso I."/>
            <person name="Lugli G.A."/>
            <person name="Frangipani E."/>
            <person name="Ventura M."/>
            <person name="Visca P."/>
        </authorList>
    </citation>
    <scope>NUCLEOTIDE SEQUENCE [LARGE SCALE GENOMIC DNA]</scope>
    <source>
        <strain evidence="8 9">DSM 24253</strain>
    </source>
</reference>
<dbReference type="PANTHER" id="PTHR36115">
    <property type="entry name" value="PROLINE-RICH ANTIGEN HOMOLOG-RELATED"/>
    <property type="match status" value="1"/>
</dbReference>
<protein>
    <submittedName>
        <fullName evidence="8">RDD family protein</fullName>
    </submittedName>
</protein>
<dbReference type="Proteomes" id="UP000809431">
    <property type="component" value="Unassembled WGS sequence"/>
</dbReference>
<evidence type="ECO:0000256" key="5">
    <source>
        <dbReference type="ARBA" id="ARBA00023136"/>
    </source>
</evidence>
<name>A0ABS2BPL4_9NEIS</name>
<organism evidence="8 9">
    <name type="scientific">Jeongeupia naejangsanensis</name>
    <dbReference type="NCBI Taxonomy" id="613195"/>
    <lineage>
        <taxon>Bacteria</taxon>
        <taxon>Pseudomonadati</taxon>
        <taxon>Pseudomonadota</taxon>
        <taxon>Betaproteobacteria</taxon>
        <taxon>Neisseriales</taxon>
        <taxon>Chitinibacteraceae</taxon>
        <taxon>Jeongeupia</taxon>
    </lineage>
</organism>
<keyword evidence="3 6" id="KW-0812">Transmembrane</keyword>
<feature type="transmembrane region" description="Helical" evidence="6">
    <location>
        <begin position="112"/>
        <end position="133"/>
    </location>
</feature>
<evidence type="ECO:0000256" key="1">
    <source>
        <dbReference type="ARBA" id="ARBA00004651"/>
    </source>
</evidence>
<feature type="domain" description="RDD" evidence="7">
    <location>
        <begin position="14"/>
        <end position="172"/>
    </location>
</feature>
<evidence type="ECO:0000256" key="2">
    <source>
        <dbReference type="ARBA" id="ARBA00022475"/>
    </source>
</evidence>
<evidence type="ECO:0000256" key="6">
    <source>
        <dbReference type="SAM" id="Phobius"/>
    </source>
</evidence>
<keyword evidence="2" id="KW-1003">Cell membrane</keyword>
<evidence type="ECO:0000256" key="4">
    <source>
        <dbReference type="ARBA" id="ARBA00022989"/>
    </source>
</evidence>
<feature type="transmembrane region" description="Helical" evidence="6">
    <location>
        <begin position="139"/>
        <end position="159"/>
    </location>
</feature>
<dbReference type="RefSeq" id="WP_203539781.1">
    <property type="nucleotide sequence ID" value="NZ_JAESND010000011.1"/>
</dbReference>
<accession>A0ABS2BPL4</accession>
<evidence type="ECO:0000256" key="3">
    <source>
        <dbReference type="ARBA" id="ARBA00022692"/>
    </source>
</evidence>
<gene>
    <name evidence="8" type="ORF">JMJ54_17150</name>
</gene>
<keyword evidence="9" id="KW-1185">Reference proteome</keyword>
<evidence type="ECO:0000313" key="9">
    <source>
        <dbReference type="Proteomes" id="UP000809431"/>
    </source>
</evidence>
<keyword evidence="5 6" id="KW-0472">Membrane</keyword>
<sequence>MNDVAPLQTEVPPLAGWWRRCFAWWYELLLLIPVILLVQVVYQLAFQLLTGAAVTAVSANAGLRALNFAVLVAAVFGYFMLCWRRGGQTLAMKTWRLRLDGAGGSRASWPALIVRFLASALCYLPCAPLWVLAWHDRAWLPWAWLSSAWLTAPFVWAWLDREGLLLQDRIAGTRIVSVSKRTRSA</sequence>
<dbReference type="PANTHER" id="PTHR36115:SF10">
    <property type="entry name" value="RDD DOMAIN-CONTAINING PROTEIN"/>
    <property type="match status" value="1"/>
</dbReference>
<keyword evidence="4 6" id="KW-1133">Transmembrane helix</keyword>
<proteinExistence type="predicted"/>
<comment type="caution">
    <text evidence="8">The sequence shown here is derived from an EMBL/GenBank/DDBJ whole genome shotgun (WGS) entry which is preliminary data.</text>
</comment>
<dbReference type="InterPro" id="IPR051791">
    <property type="entry name" value="Pra-immunoreactive"/>
</dbReference>
<feature type="transmembrane region" description="Helical" evidence="6">
    <location>
        <begin position="24"/>
        <end position="45"/>
    </location>
</feature>
<dbReference type="EMBL" id="JAESND010000011">
    <property type="protein sequence ID" value="MBM3117567.1"/>
    <property type="molecule type" value="Genomic_DNA"/>
</dbReference>
<evidence type="ECO:0000313" key="8">
    <source>
        <dbReference type="EMBL" id="MBM3117567.1"/>
    </source>
</evidence>